<dbReference type="PANTHER" id="PTHR43674:SF2">
    <property type="entry name" value="BETA-UREIDOPROPIONASE"/>
    <property type="match status" value="1"/>
</dbReference>
<reference evidence="3" key="1">
    <citation type="submission" date="2021-04" db="EMBL/GenBank/DDBJ databases">
        <authorList>
            <person name="Zhang D.-C."/>
        </authorList>
    </citation>
    <scope>NUCLEOTIDE SEQUENCE</scope>
    <source>
        <strain evidence="3">CGMCC 1.15697</strain>
    </source>
</reference>
<comment type="caution">
    <text evidence="3">The sequence shown here is derived from an EMBL/GenBank/DDBJ whole genome shotgun (WGS) entry which is preliminary data.</text>
</comment>
<evidence type="ECO:0000313" key="4">
    <source>
        <dbReference type="Proteomes" id="UP000672602"/>
    </source>
</evidence>
<protein>
    <submittedName>
        <fullName evidence="3">Nitrilase</fullName>
    </submittedName>
</protein>
<dbReference type="InterPro" id="IPR050345">
    <property type="entry name" value="Aliph_Amidase/BUP"/>
</dbReference>
<dbReference type="EMBL" id="JAGMWN010000004">
    <property type="protein sequence ID" value="MBP5857383.1"/>
    <property type="molecule type" value="Genomic_DNA"/>
</dbReference>
<organism evidence="3 4">
    <name type="scientific">Marivibrio halodurans</name>
    <dbReference type="NCBI Taxonomy" id="2039722"/>
    <lineage>
        <taxon>Bacteria</taxon>
        <taxon>Pseudomonadati</taxon>
        <taxon>Pseudomonadota</taxon>
        <taxon>Alphaproteobacteria</taxon>
        <taxon>Rhodospirillales</taxon>
        <taxon>Rhodospirillaceae</taxon>
        <taxon>Marivibrio</taxon>
    </lineage>
</organism>
<dbReference type="AlphaFoldDB" id="A0A8J7S2J1"/>
<accession>A0A8J7S2J1</accession>
<dbReference type="Pfam" id="PF00795">
    <property type="entry name" value="CN_hydrolase"/>
    <property type="match status" value="1"/>
</dbReference>
<dbReference type="InterPro" id="IPR036526">
    <property type="entry name" value="C-N_Hydrolase_sf"/>
</dbReference>
<dbReference type="InterPro" id="IPR003010">
    <property type="entry name" value="C-N_Hydrolase"/>
</dbReference>
<dbReference type="RefSeq" id="WP_210681968.1">
    <property type="nucleotide sequence ID" value="NZ_JAGMWN010000004.1"/>
</dbReference>
<dbReference type="SUPFAM" id="SSF56317">
    <property type="entry name" value="Carbon-nitrogen hydrolase"/>
    <property type="match status" value="1"/>
</dbReference>
<evidence type="ECO:0000256" key="1">
    <source>
        <dbReference type="ARBA" id="ARBA00022801"/>
    </source>
</evidence>
<dbReference type="Proteomes" id="UP000672602">
    <property type="component" value="Unassembled WGS sequence"/>
</dbReference>
<dbReference type="PANTHER" id="PTHR43674">
    <property type="entry name" value="NITRILASE C965.09-RELATED"/>
    <property type="match status" value="1"/>
</dbReference>
<dbReference type="GO" id="GO:0033388">
    <property type="term" value="P:putrescine biosynthetic process from arginine"/>
    <property type="evidence" value="ECO:0007669"/>
    <property type="project" value="TreeGrafter"/>
</dbReference>
<dbReference type="PROSITE" id="PS50263">
    <property type="entry name" value="CN_HYDROLASE"/>
    <property type="match status" value="1"/>
</dbReference>
<dbReference type="GO" id="GO:0050126">
    <property type="term" value="F:N-carbamoylputrescine amidase activity"/>
    <property type="evidence" value="ECO:0007669"/>
    <property type="project" value="TreeGrafter"/>
</dbReference>
<keyword evidence="1" id="KW-0378">Hydrolase</keyword>
<sequence>MVAASRIKVAVAQVATDLHHVARNLERHHDFIARAREAKADLLLFPELSLTGYQVAEHAVDLAMPKDDPRLRALAEAAGDMTVICGFVEEGYAAQFYNAAAVLRGGRVDFVHRKINLPSYGRMEEDKYFAEGRYVEVFPLEDPWTAGLLICADLWNPALVHLSALHGATLLLSPIASANEVVGGDFSNPDGWDVTLRFYAMMYGMPVAMANIAGREGGLHFWGGSRILDPHGRVLAQAEGDEEVLLTADLDYDAVRRQRFALPTVRDSNLDLIHREVDRLVNRVGVPVAFRRPG</sequence>
<evidence type="ECO:0000313" key="3">
    <source>
        <dbReference type="EMBL" id="MBP5857383.1"/>
    </source>
</evidence>
<dbReference type="CDD" id="cd07586">
    <property type="entry name" value="nitrilase_8"/>
    <property type="match status" value="1"/>
</dbReference>
<feature type="domain" description="CN hydrolase" evidence="2">
    <location>
        <begin position="7"/>
        <end position="252"/>
    </location>
</feature>
<evidence type="ECO:0000259" key="2">
    <source>
        <dbReference type="PROSITE" id="PS50263"/>
    </source>
</evidence>
<keyword evidence="4" id="KW-1185">Reference proteome</keyword>
<gene>
    <name evidence="3" type="ORF">KAJ83_10215</name>
</gene>
<proteinExistence type="predicted"/>
<name>A0A8J7S2J1_9PROT</name>
<dbReference type="Gene3D" id="3.60.110.10">
    <property type="entry name" value="Carbon-nitrogen hydrolase"/>
    <property type="match status" value="1"/>
</dbReference>